<dbReference type="Gene3D" id="1.20.1290.10">
    <property type="entry name" value="AhpD-like"/>
    <property type="match status" value="1"/>
</dbReference>
<dbReference type="AlphaFoldDB" id="A0A0L0G149"/>
<proteinExistence type="predicted"/>
<dbReference type="RefSeq" id="XP_014156764.1">
    <property type="nucleotide sequence ID" value="XM_014301289.1"/>
</dbReference>
<reference evidence="2 3" key="1">
    <citation type="submission" date="2011-02" db="EMBL/GenBank/DDBJ databases">
        <title>The Genome Sequence of Sphaeroforma arctica JP610.</title>
        <authorList>
            <consortium name="The Broad Institute Genome Sequencing Platform"/>
            <person name="Russ C."/>
            <person name="Cuomo C."/>
            <person name="Young S.K."/>
            <person name="Zeng Q."/>
            <person name="Gargeya S."/>
            <person name="Alvarado L."/>
            <person name="Berlin A."/>
            <person name="Chapman S.B."/>
            <person name="Chen Z."/>
            <person name="Freedman E."/>
            <person name="Gellesch M."/>
            <person name="Goldberg J."/>
            <person name="Griggs A."/>
            <person name="Gujja S."/>
            <person name="Heilman E."/>
            <person name="Heiman D."/>
            <person name="Howarth C."/>
            <person name="Mehta T."/>
            <person name="Neiman D."/>
            <person name="Pearson M."/>
            <person name="Roberts A."/>
            <person name="Saif S."/>
            <person name="Shea T."/>
            <person name="Shenoy N."/>
            <person name="Sisk P."/>
            <person name="Stolte C."/>
            <person name="Sykes S."/>
            <person name="White J."/>
            <person name="Yandava C."/>
            <person name="Burger G."/>
            <person name="Gray M.W."/>
            <person name="Holland P.W.H."/>
            <person name="King N."/>
            <person name="Lang F.B.F."/>
            <person name="Roger A.J."/>
            <person name="Ruiz-Trillo I."/>
            <person name="Haas B."/>
            <person name="Nusbaum C."/>
            <person name="Birren B."/>
        </authorList>
    </citation>
    <scope>NUCLEOTIDE SEQUENCE [LARGE SCALE GENOMIC DNA]</scope>
    <source>
        <strain evidence="2 3">JP610</strain>
    </source>
</reference>
<evidence type="ECO:0000313" key="3">
    <source>
        <dbReference type="Proteomes" id="UP000054560"/>
    </source>
</evidence>
<dbReference type="EMBL" id="KQ241885">
    <property type="protein sequence ID" value="KNC82862.1"/>
    <property type="molecule type" value="Genomic_DNA"/>
</dbReference>
<protein>
    <recommendedName>
        <fullName evidence="1">Carboxymuconolactone decarboxylase-like domain-containing protein</fullName>
    </recommendedName>
</protein>
<dbReference type="GeneID" id="25905366"/>
<keyword evidence="3" id="KW-1185">Reference proteome</keyword>
<evidence type="ECO:0000313" key="2">
    <source>
        <dbReference type="EMBL" id="KNC82862.1"/>
    </source>
</evidence>
<dbReference type="InterPro" id="IPR003779">
    <property type="entry name" value="CMD-like"/>
</dbReference>
<dbReference type="GO" id="GO:0051920">
    <property type="term" value="F:peroxiredoxin activity"/>
    <property type="evidence" value="ECO:0007669"/>
    <property type="project" value="InterPro"/>
</dbReference>
<accession>A0A0L0G149</accession>
<evidence type="ECO:0000259" key="1">
    <source>
        <dbReference type="Pfam" id="PF02627"/>
    </source>
</evidence>
<sequence length="174" mass="19915">MLRPLSRSEIDEIDDTTNDIIGRSRALLNIHGLVANHPALLKAYWPLREHVVNSNSLPPRCHELLILRIAFRMDCAYEWEHHVIRGKKVGITQQELDEIRKIDGSWRCTTDELMVMCADELFDKTALGKETTETLNSYGKKGILDAIMTVNIYRTLANMLLTFEVNADDLALEH</sequence>
<feature type="domain" description="Carboxymuconolactone decarboxylase-like" evidence="1">
    <location>
        <begin position="38"/>
        <end position="104"/>
    </location>
</feature>
<dbReference type="Pfam" id="PF02627">
    <property type="entry name" value="CMD"/>
    <property type="match status" value="1"/>
</dbReference>
<gene>
    <name evidence="2" type="ORF">SARC_04862</name>
</gene>
<name>A0A0L0G149_9EUKA</name>
<dbReference type="InterPro" id="IPR029032">
    <property type="entry name" value="AhpD-like"/>
</dbReference>
<dbReference type="Proteomes" id="UP000054560">
    <property type="component" value="Unassembled WGS sequence"/>
</dbReference>
<dbReference type="SUPFAM" id="SSF69118">
    <property type="entry name" value="AhpD-like"/>
    <property type="match status" value="1"/>
</dbReference>
<dbReference type="PANTHER" id="PTHR34846">
    <property type="entry name" value="4-CARBOXYMUCONOLACTONE DECARBOXYLASE FAMILY PROTEIN (AFU_ORTHOLOGUE AFUA_6G11590)"/>
    <property type="match status" value="1"/>
</dbReference>
<dbReference type="PANTHER" id="PTHR34846:SF11">
    <property type="entry name" value="4-CARBOXYMUCONOLACTONE DECARBOXYLASE FAMILY PROTEIN (AFU_ORTHOLOGUE AFUA_6G11590)"/>
    <property type="match status" value="1"/>
</dbReference>
<organism evidence="2 3">
    <name type="scientific">Sphaeroforma arctica JP610</name>
    <dbReference type="NCBI Taxonomy" id="667725"/>
    <lineage>
        <taxon>Eukaryota</taxon>
        <taxon>Ichthyosporea</taxon>
        <taxon>Ichthyophonida</taxon>
        <taxon>Sphaeroforma</taxon>
    </lineage>
</organism>